<dbReference type="OrthoDB" id="143422at2"/>
<dbReference type="EMBL" id="ADLK01000078">
    <property type="protein sequence ID" value="KMW08790.1"/>
    <property type="molecule type" value="Genomic_DNA"/>
</dbReference>
<reference evidence="4 5" key="1">
    <citation type="submission" date="2011-04" db="EMBL/GenBank/DDBJ databases">
        <title>The Genome Sequence of Clostridium citroniae WAL-19142.</title>
        <authorList>
            <consortium name="The Broad Institute Genome Sequencing Platform"/>
            <person name="Earl A."/>
            <person name="Ward D."/>
            <person name="Feldgarden M."/>
            <person name="Gevers D."/>
            <person name="Warren Y.A."/>
            <person name="Tyrrell K.L."/>
            <person name="Citron D.M."/>
            <person name="Goldstein E.J."/>
            <person name="Daigneault M."/>
            <person name="Allen-Vercoe E."/>
            <person name="Young S.K."/>
            <person name="Zeng Q."/>
            <person name="Gargeya S."/>
            <person name="Fitzgerald M."/>
            <person name="Haas B."/>
            <person name="Abouelleil A."/>
            <person name="Alvarado L."/>
            <person name="Arachchi H.M."/>
            <person name="Berlin A."/>
            <person name="Brown A."/>
            <person name="Chapman S.B."/>
            <person name="Chen Z."/>
            <person name="Dunbar C."/>
            <person name="Freedman E."/>
            <person name="Gearin G."/>
            <person name="Gellesch M."/>
            <person name="Goldberg J."/>
            <person name="Griggs A."/>
            <person name="Gujja S."/>
            <person name="Heilman E.R."/>
            <person name="Heiman D."/>
            <person name="Howarth C."/>
            <person name="Larson L."/>
            <person name="Lui A."/>
            <person name="MacDonald P.J."/>
            <person name="Mehta T."/>
            <person name="Montmayeur A."/>
            <person name="Murphy C."/>
            <person name="Neiman D."/>
            <person name="Pearson M."/>
            <person name="Priest M."/>
            <person name="Roberts A."/>
            <person name="Saif S."/>
            <person name="Shea T."/>
            <person name="Shenoy N."/>
            <person name="Sisk P."/>
            <person name="Stolte C."/>
            <person name="Sykes S."/>
            <person name="White J."/>
            <person name="Yandava C."/>
            <person name="Wortman J."/>
            <person name="Nusbaum C."/>
            <person name="Birren B."/>
        </authorList>
    </citation>
    <scope>NUCLEOTIDE SEQUENCE [LARGE SCALE GENOMIC DNA]</scope>
    <source>
        <strain evidence="4 5">WAL-19142</strain>
    </source>
</reference>
<dbReference type="Gene3D" id="1.10.10.2840">
    <property type="entry name" value="PucR C-terminal helix-turn-helix domain"/>
    <property type="match status" value="1"/>
</dbReference>
<evidence type="ECO:0000313" key="5">
    <source>
        <dbReference type="Proteomes" id="UP000037392"/>
    </source>
</evidence>
<dbReference type="GeneID" id="93165460"/>
<evidence type="ECO:0000259" key="3">
    <source>
        <dbReference type="Pfam" id="PF17853"/>
    </source>
</evidence>
<dbReference type="InterPro" id="IPR051448">
    <property type="entry name" value="CdaR-like_regulators"/>
</dbReference>
<evidence type="ECO:0000259" key="2">
    <source>
        <dbReference type="Pfam" id="PF13556"/>
    </source>
</evidence>
<dbReference type="RefSeq" id="WP_007862297.1">
    <property type="nucleotide sequence ID" value="NZ_KQ235875.1"/>
</dbReference>
<dbReference type="Pfam" id="PF13556">
    <property type="entry name" value="HTH_30"/>
    <property type="match status" value="1"/>
</dbReference>
<dbReference type="AlphaFoldDB" id="A0A0J9E012"/>
<accession>A0A0J9E012</accession>
<organism evidence="4 5">
    <name type="scientific">[Clostridium] citroniae WAL-19142</name>
    <dbReference type="NCBI Taxonomy" id="742734"/>
    <lineage>
        <taxon>Bacteria</taxon>
        <taxon>Bacillati</taxon>
        <taxon>Bacillota</taxon>
        <taxon>Clostridia</taxon>
        <taxon>Lachnospirales</taxon>
        <taxon>Lachnospiraceae</taxon>
        <taxon>Enterocloster</taxon>
    </lineage>
</organism>
<comment type="caution">
    <text evidence="4">The sequence shown here is derived from an EMBL/GenBank/DDBJ whole genome shotgun (WGS) entry which is preliminary data.</text>
</comment>
<dbReference type="Proteomes" id="UP000037392">
    <property type="component" value="Unassembled WGS sequence"/>
</dbReference>
<dbReference type="PANTHER" id="PTHR33744">
    <property type="entry name" value="CARBOHYDRATE DIACID REGULATOR"/>
    <property type="match status" value="1"/>
</dbReference>
<feature type="domain" description="CdaR GGDEF-like" evidence="3">
    <location>
        <begin position="283"/>
        <end position="403"/>
    </location>
</feature>
<feature type="domain" description="PucR C-terminal helix-turn-helix" evidence="2">
    <location>
        <begin position="456"/>
        <end position="513"/>
    </location>
</feature>
<gene>
    <name evidence="4" type="ORF">HMPREF9470_00687</name>
</gene>
<dbReference type="InterPro" id="IPR025736">
    <property type="entry name" value="PucR_C-HTH_dom"/>
</dbReference>
<dbReference type="Pfam" id="PF17853">
    <property type="entry name" value="GGDEF_2"/>
    <property type="match status" value="1"/>
</dbReference>
<evidence type="ECO:0000313" key="4">
    <source>
        <dbReference type="EMBL" id="KMW08790.1"/>
    </source>
</evidence>
<evidence type="ECO:0000256" key="1">
    <source>
        <dbReference type="ARBA" id="ARBA00006754"/>
    </source>
</evidence>
<dbReference type="InterPro" id="IPR041522">
    <property type="entry name" value="CdaR_GGDEF"/>
</dbReference>
<comment type="similarity">
    <text evidence="1">Belongs to the CdaR family.</text>
</comment>
<proteinExistence type="inferred from homology"/>
<sequence>MQIAQSIILDLLKPFEPESLIPESASFSFRQIHLLDDIPISPDESVLYVGTWKQVQTLDPSFWEMTCIVCMGSRDEILPLAERHDSNLIIIPDFYSLASVANRLYTGFDEIRKWSSDLEMAILAKKDYQTIISIGTRFFGKNPIIMVNSSYNLIAGSMPSSPSHERINAILKNGYYSKDMTDGLARMGYQANGIKYTTPTVLYPPNYMDCPLMVLSTHADNGIFLGFITIYFIEDEPTEAQFQLFSYFARKVRKYYLENSGENASTPTPLEVFMADLIDHTREDETFLKDRARSLRLPLDASYRLCVIQWDKFVLPQADYIMNRLRSCLKFPFFRVLLYHQSVLLLLKGDISSLRLIEEINESFDEFGELLKICQGHAGFSTANFPLLKMNIAYRQAVTAARYGMMLNPETGIYFYSHYYIYEMLDDYKKRYALEDMSVQKLALLSDPAEDRYDNLALLRNYLLTERSISSTAKIMHMHRNSVIYRLNKIQEILGLDLNDPDVRLRLLISFKILELQSGHIQPAPAIEAPSNGAISFYE</sequence>
<dbReference type="InterPro" id="IPR042070">
    <property type="entry name" value="PucR_C-HTH_sf"/>
</dbReference>
<dbReference type="PATRIC" id="fig|742734.4.peg.733"/>
<name>A0A0J9E012_9FIRM</name>
<protein>
    <submittedName>
        <fullName evidence="4">Uncharacterized protein</fullName>
    </submittedName>
</protein>